<protein>
    <recommendedName>
        <fullName evidence="2">D-aminoacyl-tRNA deacylase</fullName>
        <shortName evidence="2">DTD</shortName>
        <ecNumber evidence="2">3.1.1.96</ecNumber>
    </recommendedName>
    <alternativeName>
        <fullName evidence="2">Gly-tRNA(Ala) deacylase</fullName>
        <ecNumber evidence="2">3.1.1.-</ecNumber>
    </alternativeName>
</protein>
<evidence type="ECO:0000313" key="4">
    <source>
        <dbReference type="Proteomes" id="UP000231632"/>
    </source>
</evidence>
<dbReference type="GO" id="GO:0019478">
    <property type="term" value="P:D-amino acid catabolic process"/>
    <property type="evidence" value="ECO:0007669"/>
    <property type="project" value="UniProtKB-UniRule"/>
</dbReference>
<evidence type="ECO:0000313" key="3">
    <source>
        <dbReference type="EMBL" id="GAV19342.1"/>
    </source>
</evidence>
<dbReference type="SUPFAM" id="SSF69500">
    <property type="entry name" value="DTD-like"/>
    <property type="match status" value="1"/>
</dbReference>
<comment type="similarity">
    <text evidence="1 2">Belongs to the DTD family.</text>
</comment>
<comment type="catalytic activity">
    <reaction evidence="2">
        <text>glycyl-tRNA(Ala) + H2O = tRNA(Ala) + glycine + H(+)</text>
        <dbReference type="Rhea" id="RHEA:53744"/>
        <dbReference type="Rhea" id="RHEA-COMP:9657"/>
        <dbReference type="Rhea" id="RHEA-COMP:13640"/>
        <dbReference type="ChEBI" id="CHEBI:15377"/>
        <dbReference type="ChEBI" id="CHEBI:15378"/>
        <dbReference type="ChEBI" id="CHEBI:57305"/>
        <dbReference type="ChEBI" id="CHEBI:78442"/>
        <dbReference type="ChEBI" id="CHEBI:78522"/>
    </reaction>
</comment>
<dbReference type="Gene3D" id="3.50.80.10">
    <property type="entry name" value="D-tyrosyl-tRNA(Tyr) deacylase"/>
    <property type="match status" value="1"/>
</dbReference>
<dbReference type="Pfam" id="PF02580">
    <property type="entry name" value="Tyr_Deacylase"/>
    <property type="match status" value="1"/>
</dbReference>
<comment type="domain">
    <text evidence="2">A Gly-cisPro motif from one monomer fits into the active site of the other monomer to allow specific chiral rejection of L-amino acids.</text>
</comment>
<keyword evidence="2" id="KW-0378">Hydrolase</keyword>
<organism evidence="3 4">
    <name type="scientific">Mariprofundus micogutta</name>
    <dbReference type="NCBI Taxonomy" id="1921010"/>
    <lineage>
        <taxon>Bacteria</taxon>
        <taxon>Pseudomonadati</taxon>
        <taxon>Pseudomonadota</taxon>
        <taxon>Candidatius Mariprofundia</taxon>
        <taxon>Mariprofundales</taxon>
        <taxon>Mariprofundaceae</taxon>
        <taxon>Mariprofundus</taxon>
    </lineage>
</organism>
<reference evidence="3 4" key="1">
    <citation type="journal article" date="2017" name="Arch. Microbiol.">
        <title>Mariprofundus micogutta sp. nov., a novel iron-oxidizing zetaproteobacterium isolated from a deep-sea hydrothermal field at the Bayonnaise knoll of the Izu-Ogasawara arc, and a description of Mariprofundales ord. nov. and Zetaproteobacteria classis nov.</title>
        <authorList>
            <person name="Makita H."/>
            <person name="Tanaka E."/>
            <person name="Mitsunobu S."/>
            <person name="Miyazaki M."/>
            <person name="Nunoura T."/>
            <person name="Uematsu K."/>
            <person name="Takaki Y."/>
            <person name="Nishi S."/>
            <person name="Shimamura S."/>
            <person name="Takai K."/>
        </authorList>
    </citation>
    <scope>NUCLEOTIDE SEQUENCE [LARGE SCALE GENOMIC DNA]</scope>
    <source>
        <strain evidence="3 4">ET2</strain>
    </source>
</reference>
<sequence length="145" mass="15640">MRAIIQRVSSAMLVTPATNPKKIGKGIVALIGIEKGDNETSIKRMSERLLGYRIFPDSDGRMNLSISDINGELLLVPNFTVAADTKKGSRAGFSTAAAPDESKRLFSMFIDTVSEAPLRTMSGIFAADMQITLTNDGPVTFILES</sequence>
<dbReference type="PANTHER" id="PTHR10472:SF5">
    <property type="entry name" value="D-AMINOACYL-TRNA DEACYLASE 1"/>
    <property type="match status" value="1"/>
</dbReference>
<dbReference type="NCBIfam" id="TIGR00256">
    <property type="entry name" value="D-aminoacyl-tRNA deacylase"/>
    <property type="match status" value="1"/>
</dbReference>
<comment type="caution">
    <text evidence="3">The sequence shown here is derived from an EMBL/GenBank/DDBJ whole genome shotgun (WGS) entry which is preliminary data.</text>
</comment>
<dbReference type="AlphaFoldDB" id="A0A1L8CKA6"/>
<gene>
    <name evidence="2" type="primary">dtd</name>
    <name evidence="3" type="ORF">MMIC_P0276</name>
</gene>
<keyword evidence="4" id="KW-1185">Reference proteome</keyword>
<dbReference type="GO" id="GO:0106026">
    <property type="term" value="F:Gly-tRNA(Ala) deacylase activity"/>
    <property type="evidence" value="ECO:0007669"/>
    <property type="project" value="UniProtKB-UniRule"/>
</dbReference>
<dbReference type="GO" id="GO:0051500">
    <property type="term" value="F:D-tyrosyl-tRNA(Tyr) deacylase activity"/>
    <property type="evidence" value="ECO:0007669"/>
    <property type="project" value="TreeGrafter"/>
</dbReference>
<evidence type="ECO:0000256" key="2">
    <source>
        <dbReference type="HAMAP-Rule" id="MF_00518"/>
    </source>
</evidence>
<keyword evidence="2" id="KW-0963">Cytoplasm</keyword>
<dbReference type="STRING" id="1921010.MMIC_P0276"/>
<dbReference type="GO" id="GO:0005737">
    <property type="term" value="C:cytoplasm"/>
    <property type="evidence" value="ECO:0007669"/>
    <property type="project" value="UniProtKB-SubCell"/>
</dbReference>
<dbReference type="GO" id="GO:0000049">
    <property type="term" value="F:tRNA binding"/>
    <property type="evidence" value="ECO:0007669"/>
    <property type="project" value="UniProtKB-UniRule"/>
</dbReference>
<feature type="short sequence motif" description="Gly-cisPro motif, important for rejection of L-amino acids" evidence="2">
    <location>
        <begin position="137"/>
        <end position="138"/>
    </location>
</feature>
<comment type="subunit">
    <text evidence="2">Homodimer.</text>
</comment>
<keyword evidence="2" id="KW-0694">RNA-binding</keyword>
<dbReference type="Proteomes" id="UP000231632">
    <property type="component" value="Unassembled WGS sequence"/>
</dbReference>
<dbReference type="GO" id="GO:0043908">
    <property type="term" value="F:Ser(Gly)-tRNA(Ala) hydrolase activity"/>
    <property type="evidence" value="ECO:0007669"/>
    <property type="project" value="UniProtKB-UniRule"/>
</dbReference>
<dbReference type="EC" id="3.1.1.96" evidence="2"/>
<dbReference type="PANTHER" id="PTHR10472">
    <property type="entry name" value="D-TYROSYL-TRNA TYR DEACYLASE"/>
    <property type="match status" value="1"/>
</dbReference>
<dbReference type="FunFam" id="3.50.80.10:FF:000001">
    <property type="entry name" value="D-aminoacyl-tRNA deacylase"/>
    <property type="match status" value="1"/>
</dbReference>
<dbReference type="InterPro" id="IPR003732">
    <property type="entry name" value="Daa-tRNA_deacyls_DTD"/>
</dbReference>
<proteinExistence type="inferred from homology"/>
<dbReference type="HAMAP" id="MF_00518">
    <property type="entry name" value="Deacylase_Dtd"/>
    <property type="match status" value="1"/>
</dbReference>
<comment type="function">
    <text evidence="2">An aminoacyl-tRNA editing enzyme that deacylates mischarged D-aminoacyl-tRNAs. Also deacylates mischarged glycyl-tRNA(Ala), protecting cells against glycine mischarging by AlaRS. Acts via tRNA-based rather than protein-based catalysis; rejects L-amino acids rather than detecting D-amino acids in the active site. By recycling D-aminoacyl-tRNA to D-amino acids and free tRNA molecules, this enzyme counteracts the toxicity associated with the formation of D-aminoacyl-tRNA entities in vivo and helps enforce protein L-homochirality.</text>
</comment>
<dbReference type="EMBL" id="BDFD01000002">
    <property type="protein sequence ID" value="GAV19342.1"/>
    <property type="molecule type" value="Genomic_DNA"/>
</dbReference>
<dbReference type="OrthoDB" id="5293629at2"/>
<dbReference type="RefSeq" id="WP_072658538.1">
    <property type="nucleotide sequence ID" value="NZ_BDFD01000002.1"/>
</dbReference>
<name>A0A1L8CKA6_9PROT</name>
<comment type="subcellular location">
    <subcellularLocation>
        <location evidence="2">Cytoplasm</location>
    </subcellularLocation>
</comment>
<dbReference type="InterPro" id="IPR023509">
    <property type="entry name" value="DTD-like_sf"/>
</dbReference>
<accession>A0A1L8CKA6</accession>
<keyword evidence="2" id="KW-0820">tRNA-binding</keyword>
<evidence type="ECO:0000256" key="1">
    <source>
        <dbReference type="ARBA" id="ARBA00009673"/>
    </source>
</evidence>
<comment type="catalytic activity">
    <reaction evidence="2">
        <text>a D-aminoacyl-tRNA + H2O = a tRNA + a D-alpha-amino acid + H(+)</text>
        <dbReference type="Rhea" id="RHEA:13953"/>
        <dbReference type="Rhea" id="RHEA-COMP:10123"/>
        <dbReference type="Rhea" id="RHEA-COMP:10124"/>
        <dbReference type="ChEBI" id="CHEBI:15377"/>
        <dbReference type="ChEBI" id="CHEBI:15378"/>
        <dbReference type="ChEBI" id="CHEBI:59871"/>
        <dbReference type="ChEBI" id="CHEBI:78442"/>
        <dbReference type="ChEBI" id="CHEBI:79333"/>
        <dbReference type="EC" id="3.1.1.96"/>
    </reaction>
</comment>
<dbReference type="EC" id="3.1.1.-" evidence="2"/>